<gene>
    <name evidence="2" type="ORF">RPMA_19930</name>
</gene>
<keyword evidence="3" id="KW-1185">Reference proteome</keyword>
<dbReference type="InterPro" id="IPR007712">
    <property type="entry name" value="RelE/ParE_toxin"/>
</dbReference>
<dbReference type="InterPro" id="IPR035093">
    <property type="entry name" value="RelE/ParE_toxin_dom_sf"/>
</dbReference>
<dbReference type="EMBL" id="CP036498">
    <property type="protein sequence ID" value="QUS42493.1"/>
    <property type="molecule type" value="Genomic_DNA"/>
</dbReference>
<protein>
    <submittedName>
        <fullName evidence="2">Type II toxin-antitoxin system RelE/ParE family toxin</fullName>
    </submittedName>
</protein>
<proteinExistence type="predicted"/>
<keyword evidence="1" id="KW-1277">Toxin-antitoxin system</keyword>
<dbReference type="RefSeq" id="WP_211913746.1">
    <property type="nucleotide sequence ID" value="NZ_CP036498.1"/>
</dbReference>
<sequence length="68" mass="7719">MSGKVYQAPALFAGLRSYNIRHSRNHSREAPVGHPVHVIFYRLQSAGEIIEVVRVLHERMLPTRRVGG</sequence>
<dbReference type="Proteomes" id="UP000682843">
    <property type="component" value="Chromosome"/>
</dbReference>
<dbReference type="Pfam" id="PF05016">
    <property type="entry name" value="ParE_toxin"/>
    <property type="match status" value="1"/>
</dbReference>
<evidence type="ECO:0000313" key="2">
    <source>
        <dbReference type="EMBL" id="QUS42493.1"/>
    </source>
</evidence>
<accession>A0ABX8AFM2</accession>
<evidence type="ECO:0000313" key="3">
    <source>
        <dbReference type="Proteomes" id="UP000682843"/>
    </source>
</evidence>
<reference evidence="2 3" key="1">
    <citation type="submission" date="2019-02" db="EMBL/GenBank/DDBJ databases">
        <title>Emended description of the genus Rhodopseudomonas and description of Rhodopseudomonas albus sp. nov., a non-phototrophic, heavy-metal-tolerant bacterium isolated from garden soil.</title>
        <authorList>
            <person name="Bao Z."/>
            <person name="Cao W.W."/>
            <person name="Sato Y."/>
            <person name="Nishizawa T."/>
            <person name="Zhao J."/>
            <person name="Guo Y."/>
            <person name="Ohta H."/>
        </authorList>
    </citation>
    <scope>NUCLEOTIDE SEQUENCE [LARGE SCALE GENOMIC DNA]</scope>
    <source>
        <strain evidence="2 3">SK50-23</strain>
    </source>
</reference>
<evidence type="ECO:0000256" key="1">
    <source>
        <dbReference type="ARBA" id="ARBA00022649"/>
    </source>
</evidence>
<organism evidence="2 3">
    <name type="scientific">Tardiphaga alba</name>
    <dbReference type="NCBI Taxonomy" id="340268"/>
    <lineage>
        <taxon>Bacteria</taxon>
        <taxon>Pseudomonadati</taxon>
        <taxon>Pseudomonadota</taxon>
        <taxon>Alphaproteobacteria</taxon>
        <taxon>Hyphomicrobiales</taxon>
        <taxon>Nitrobacteraceae</taxon>
        <taxon>Tardiphaga</taxon>
    </lineage>
</organism>
<name>A0ABX8AFM2_9BRAD</name>
<dbReference type="Gene3D" id="3.30.2310.20">
    <property type="entry name" value="RelE-like"/>
    <property type="match status" value="1"/>
</dbReference>